<evidence type="ECO:0000313" key="4">
    <source>
        <dbReference type="Proteomes" id="UP000295604"/>
    </source>
</evidence>
<protein>
    <recommendedName>
        <fullName evidence="2">Cullin N-terminal domain-containing protein</fullName>
    </recommendedName>
</protein>
<proteinExistence type="inferred from homology"/>
<accession>A0A4R8T6Y3</accession>
<comment type="caution">
    <text evidence="3">The sequence shown here is derived from an EMBL/GenBank/DDBJ whole genome shotgun (WGS) entry which is preliminary data.</text>
</comment>
<evidence type="ECO:0000256" key="1">
    <source>
        <dbReference type="ARBA" id="ARBA00006019"/>
    </source>
</evidence>
<feature type="domain" description="Cullin N-terminal" evidence="2">
    <location>
        <begin position="24"/>
        <end position="353"/>
    </location>
</feature>
<dbReference type="InterPro" id="IPR016159">
    <property type="entry name" value="Cullin_repeat-like_dom_sf"/>
</dbReference>
<name>A0A4R8T6Y3_9PEZI</name>
<dbReference type="EMBL" id="QAPF01000214">
    <property type="protein sequence ID" value="TEA13144.1"/>
    <property type="molecule type" value="Genomic_DNA"/>
</dbReference>
<dbReference type="GO" id="GO:0031625">
    <property type="term" value="F:ubiquitin protein ligase binding"/>
    <property type="evidence" value="ECO:0007669"/>
    <property type="project" value="InterPro"/>
</dbReference>
<keyword evidence="4" id="KW-1185">Reference proteome</keyword>
<dbReference type="Pfam" id="PF00888">
    <property type="entry name" value="Cullin"/>
    <property type="match status" value="1"/>
</dbReference>
<dbReference type="Gene3D" id="1.20.1310.10">
    <property type="entry name" value="Cullin Repeats"/>
    <property type="match status" value="2"/>
</dbReference>
<dbReference type="AlphaFoldDB" id="A0A4R8T6Y3"/>
<dbReference type="InterPro" id="IPR001373">
    <property type="entry name" value="Cullin_N"/>
</dbReference>
<reference evidence="3 4" key="1">
    <citation type="submission" date="2018-11" db="EMBL/GenBank/DDBJ databases">
        <title>Genome sequence and assembly of Colletotrichum sidae.</title>
        <authorList>
            <person name="Gan P."/>
            <person name="Shirasu K."/>
        </authorList>
    </citation>
    <scope>NUCLEOTIDE SEQUENCE [LARGE SCALE GENOMIC DNA]</scope>
    <source>
        <strain evidence="3 4">CBS 518.97</strain>
    </source>
</reference>
<dbReference type="Proteomes" id="UP000295604">
    <property type="component" value="Unassembled WGS sequence"/>
</dbReference>
<dbReference type="SUPFAM" id="SSF74788">
    <property type="entry name" value="Cullin repeat-like"/>
    <property type="match status" value="1"/>
</dbReference>
<comment type="similarity">
    <text evidence="1">Belongs to the cullin family.</text>
</comment>
<sequence length="422" mass="46314">MSQPAQHHQVKPASVSKRDYQALWSSLACSYEQIHQGNEAAVQFDDVCRTARNLCAAGCSTVLYNDTIKWHRDFLTRKWSDLVEGVKEASDFDSPDEFLRDFIKVWNAYSKAVNFISGILTCIVRASSKNPQRLRDEQADVVPNQEQSGLTNAKHSCLEVFLDTACRSPVRAAGDPEETVLGLIVAVGYDHIYHGREEEDDGDDDDAAEPRSNPSHVEMLLSTCFRVFDELCEALTNSDGRLFHDVVGSAYLAAAGSFYAAEARTLAAGSSAVEFCAAVQRWLEEEAARCGSVLPAHMYGDMEAMVVDTVLRPHLDAVLDYDAEGVAELFDSEPVRQLSTMHRLAALVGSEDKVIPGWFKKAAGNRAACGGCPSHEVCCQRLDSTWRDDVTNDVGFAVLENMAEAFRFLCCSVFRGSGALGS</sequence>
<evidence type="ECO:0000313" key="3">
    <source>
        <dbReference type="EMBL" id="TEA13144.1"/>
    </source>
</evidence>
<organism evidence="3 4">
    <name type="scientific">Colletotrichum sidae</name>
    <dbReference type="NCBI Taxonomy" id="1347389"/>
    <lineage>
        <taxon>Eukaryota</taxon>
        <taxon>Fungi</taxon>
        <taxon>Dikarya</taxon>
        <taxon>Ascomycota</taxon>
        <taxon>Pezizomycotina</taxon>
        <taxon>Sordariomycetes</taxon>
        <taxon>Hypocreomycetidae</taxon>
        <taxon>Glomerellales</taxon>
        <taxon>Glomerellaceae</taxon>
        <taxon>Colletotrichum</taxon>
        <taxon>Colletotrichum orbiculare species complex</taxon>
    </lineage>
</organism>
<dbReference type="GO" id="GO:0006511">
    <property type="term" value="P:ubiquitin-dependent protein catabolic process"/>
    <property type="evidence" value="ECO:0007669"/>
    <property type="project" value="InterPro"/>
</dbReference>
<gene>
    <name evidence="3" type="ORF">C8034_v004749</name>
</gene>
<evidence type="ECO:0000259" key="2">
    <source>
        <dbReference type="Pfam" id="PF00888"/>
    </source>
</evidence>